<dbReference type="OrthoDB" id="29023at2759"/>
<accession>A0A5B7HJ44</accession>
<dbReference type="InterPro" id="IPR008010">
    <property type="entry name" value="Tatp1"/>
</dbReference>
<comment type="caution">
    <text evidence="2">The sequence shown here is derived from an EMBL/GenBank/DDBJ whole genome shotgun (WGS) entry which is preliminary data.</text>
</comment>
<organism evidence="2 3">
    <name type="scientific">Portunus trituberculatus</name>
    <name type="common">Swimming crab</name>
    <name type="synonym">Neptunus trituberculatus</name>
    <dbReference type="NCBI Taxonomy" id="210409"/>
    <lineage>
        <taxon>Eukaryota</taxon>
        <taxon>Metazoa</taxon>
        <taxon>Ecdysozoa</taxon>
        <taxon>Arthropoda</taxon>
        <taxon>Crustacea</taxon>
        <taxon>Multicrustacea</taxon>
        <taxon>Malacostraca</taxon>
        <taxon>Eumalacostraca</taxon>
        <taxon>Eucarida</taxon>
        <taxon>Decapoda</taxon>
        <taxon>Pleocyemata</taxon>
        <taxon>Brachyura</taxon>
        <taxon>Eubrachyura</taxon>
        <taxon>Portunoidea</taxon>
        <taxon>Portunidae</taxon>
        <taxon>Portuninae</taxon>
        <taxon>Portunus</taxon>
    </lineage>
</organism>
<evidence type="ECO:0000313" key="3">
    <source>
        <dbReference type="Proteomes" id="UP000324222"/>
    </source>
</evidence>
<keyword evidence="1" id="KW-0812">Transmembrane</keyword>
<keyword evidence="1" id="KW-1133">Transmembrane helix</keyword>
<dbReference type="AlphaFoldDB" id="A0A5B7HJ44"/>
<feature type="transmembrane region" description="Helical" evidence="1">
    <location>
        <begin position="64"/>
        <end position="80"/>
    </location>
</feature>
<name>A0A5B7HJ44_PORTR</name>
<dbReference type="EMBL" id="VSRR010029144">
    <property type="protein sequence ID" value="MPC69277.1"/>
    <property type="molecule type" value="Genomic_DNA"/>
</dbReference>
<evidence type="ECO:0000256" key="1">
    <source>
        <dbReference type="SAM" id="Phobius"/>
    </source>
</evidence>
<proteinExistence type="predicted"/>
<keyword evidence="1" id="KW-0472">Membrane</keyword>
<keyword evidence="3" id="KW-1185">Reference proteome</keyword>
<gene>
    <name evidence="2" type="primary">F26F2.7</name>
    <name evidence="2" type="ORF">E2C01_063495</name>
</gene>
<sequence length="86" mass="9463">MDNALADGSVNKGITDVASFQVLRAYSDHSDLVARRMGFIPLPLGVVMYRILSQSIRLTSPASYLVLGVGFLCLLSFRMIRKTVTQ</sequence>
<dbReference type="Pfam" id="PF05346">
    <property type="entry name" value="DUF747"/>
    <property type="match status" value="1"/>
</dbReference>
<evidence type="ECO:0000313" key="2">
    <source>
        <dbReference type="EMBL" id="MPC69277.1"/>
    </source>
</evidence>
<dbReference type="Proteomes" id="UP000324222">
    <property type="component" value="Unassembled WGS sequence"/>
</dbReference>
<reference evidence="2 3" key="1">
    <citation type="submission" date="2019-05" db="EMBL/GenBank/DDBJ databases">
        <title>Another draft genome of Portunus trituberculatus and its Hox gene families provides insights of decapod evolution.</title>
        <authorList>
            <person name="Jeong J.-H."/>
            <person name="Song I."/>
            <person name="Kim S."/>
            <person name="Choi T."/>
            <person name="Kim D."/>
            <person name="Ryu S."/>
            <person name="Kim W."/>
        </authorList>
    </citation>
    <scope>NUCLEOTIDE SEQUENCE [LARGE SCALE GENOMIC DNA]</scope>
    <source>
        <tissue evidence="2">Muscle</tissue>
    </source>
</reference>
<protein>
    <submittedName>
        <fullName evidence="2">Protein TAPT1</fullName>
    </submittedName>
</protein>